<evidence type="ECO:0000256" key="5">
    <source>
        <dbReference type="ARBA" id="ARBA00022989"/>
    </source>
</evidence>
<dbReference type="Pfam" id="PF13807">
    <property type="entry name" value="GNVR"/>
    <property type="match status" value="1"/>
</dbReference>
<evidence type="ECO:0000256" key="4">
    <source>
        <dbReference type="ARBA" id="ARBA00022692"/>
    </source>
</evidence>
<feature type="transmembrane region" description="Helical" evidence="8">
    <location>
        <begin position="318"/>
        <end position="338"/>
    </location>
</feature>
<evidence type="ECO:0000256" key="8">
    <source>
        <dbReference type="SAM" id="Phobius"/>
    </source>
</evidence>
<keyword evidence="6 8" id="KW-0472">Membrane</keyword>
<dbReference type="Pfam" id="PF02706">
    <property type="entry name" value="Wzz"/>
    <property type="match status" value="1"/>
</dbReference>
<feature type="domain" description="Polysaccharide chain length determinant N-terminal" evidence="9">
    <location>
        <begin position="8"/>
        <end position="53"/>
    </location>
</feature>
<keyword evidence="12" id="KW-1185">Reference proteome</keyword>
<feature type="coiled-coil region" evidence="7">
    <location>
        <begin position="238"/>
        <end position="272"/>
    </location>
</feature>
<gene>
    <name evidence="11" type="ORF">JOC49_000432</name>
</gene>
<dbReference type="PANTHER" id="PTHR32309">
    <property type="entry name" value="TYROSINE-PROTEIN KINASE"/>
    <property type="match status" value="1"/>
</dbReference>
<reference evidence="11 12" key="1">
    <citation type="submission" date="2021-01" db="EMBL/GenBank/DDBJ databases">
        <title>Genomic Encyclopedia of Type Strains, Phase IV (KMG-IV): sequencing the most valuable type-strain genomes for metagenomic binning, comparative biology and taxonomic classification.</title>
        <authorList>
            <person name="Goeker M."/>
        </authorList>
    </citation>
    <scope>NUCLEOTIDE SEQUENCE [LARGE SCALE GENOMIC DNA]</scope>
    <source>
        <strain evidence="11 12">DSM 24436</strain>
    </source>
</reference>
<dbReference type="InterPro" id="IPR050445">
    <property type="entry name" value="Bact_polysacc_biosynth/exp"/>
</dbReference>
<evidence type="ECO:0000259" key="10">
    <source>
        <dbReference type="Pfam" id="PF13807"/>
    </source>
</evidence>
<accession>A0ABS2MNE1</accession>
<evidence type="ECO:0000256" key="7">
    <source>
        <dbReference type="SAM" id="Coils"/>
    </source>
</evidence>
<protein>
    <submittedName>
        <fullName evidence="11">Capsular polysaccharide biosynthesis protein</fullName>
    </submittedName>
</protein>
<evidence type="ECO:0000313" key="11">
    <source>
        <dbReference type="EMBL" id="MBM7560918.1"/>
    </source>
</evidence>
<proteinExistence type="inferred from homology"/>
<evidence type="ECO:0000256" key="1">
    <source>
        <dbReference type="ARBA" id="ARBA00004651"/>
    </source>
</evidence>
<feature type="domain" description="Tyrosine-protein kinase G-rich" evidence="10">
    <location>
        <begin position="307"/>
        <end position="340"/>
    </location>
</feature>
<comment type="caution">
    <text evidence="11">The sequence shown here is derived from an EMBL/GenBank/DDBJ whole genome shotgun (WGS) entry which is preliminary data.</text>
</comment>
<dbReference type="RefSeq" id="WP_204661731.1">
    <property type="nucleotide sequence ID" value="NZ_JAFBDT010000002.1"/>
</dbReference>
<keyword evidence="3" id="KW-1003">Cell membrane</keyword>
<evidence type="ECO:0000256" key="3">
    <source>
        <dbReference type="ARBA" id="ARBA00022475"/>
    </source>
</evidence>
<comment type="subcellular location">
    <subcellularLocation>
        <location evidence="1">Cell membrane</location>
        <topology evidence="1">Multi-pass membrane protein</topology>
    </subcellularLocation>
</comment>
<dbReference type="Proteomes" id="UP000767854">
    <property type="component" value="Unassembled WGS sequence"/>
</dbReference>
<sequence length="346" mass="39014">MEDRQYEDEISLKELIMALIKNWKLIVAFIVVAGVLALGYVMVIADEVYEASLEGTINVPGSVETRYGGYSFPTTDKMDFLNVVYSNKVIQETLNELGLVEATVNGFKNAITIETEEESTRFTFKVTGSSPEDAQLRLLTLVENFEDELSMLHKEAALVSFIRDYGVSYKNMEENLLQTQKQLEEIQVEFADIEPVITLRKLVTSDPVYAAELAQNRGVRIEELSEEMMLEEVINPHYEALQGTIIGLRKEIQNIERDMEKNLRYTEELKAELAGVQTYILSGDGSKMDPEMVNVMETALHFSLSTNVPDHPIAPKKALTLAIALVLGAMLGVFVAFFKEYWQNSN</sequence>
<dbReference type="EMBL" id="JAFBDT010000002">
    <property type="protein sequence ID" value="MBM7560918.1"/>
    <property type="molecule type" value="Genomic_DNA"/>
</dbReference>
<name>A0ABS2MNE1_9FIRM</name>
<keyword evidence="7" id="KW-0175">Coiled coil</keyword>
<evidence type="ECO:0000256" key="2">
    <source>
        <dbReference type="ARBA" id="ARBA00006683"/>
    </source>
</evidence>
<organism evidence="11 12">
    <name type="scientific">Fusibacter tunisiensis</name>
    <dbReference type="NCBI Taxonomy" id="1008308"/>
    <lineage>
        <taxon>Bacteria</taxon>
        <taxon>Bacillati</taxon>
        <taxon>Bacillota</taxon>
        <taxon>Clostridia</taxon>
        <taxon>Eubacteriales</taxon>
        <taxon>Eubacteriales Family XII. Incertae Sedis</taxon>
        <taxon>Fusibacter</taxon>
    </lineage>
</organism>
<dbReference type="PANTHER" id="PTHR32309:SF13">
    <property type="entry name" value="FERRIC ENTEROBACTIN TRANSPORT PROTEIN FEPE"/>
    <property type="match status" value="1"/>
</dbReference>
<comment type="similarity">
    <text evidence="2">Belongs to the CpsC/CapA family.</text>
</comment>
<evidence type="ECO:0000259" key="9">
    <source>
        <dbReference type="Pfam" id="PF02706"/>
    </source>
</evidence>
<dbReference type="InterPro" id="IPR032807">
    <property type="entry name" value="GNVR"/>
</dbReference>
<keyword evidence="5 8" id="KW-1133">Transmembrane helix</keyword>
<feature type="transmembrane region" description="Helical" evidence="8">
    <location>
        <begin position="25"/>
        <end position="45"/>
    </location>
</feature>
<evidence type="ECO:0000256" key="6">
    <source>
        <dbReference type="ARBA" id="ARBA00023136"/>
    </source>
</evidence>
<dbReference type="InterPro" id="IPR003856">
    <property type="entry name" value="LPS_length_determ_N"/>
</dbReference>
<keyword evidence="4 8" id="KW-0812">Transmembrane</keyword>
<evidence type="ECO:0000313" key="12">
    <source>
        <dbReference type="Proteomes" id="UP000767854"/>
    </source>
</evidence>